<dbReference type="GO" id="GO:0000981">
    <property type="term" value="F:DNA-binding transcription factor activity, RNA polymerase II-specific"/>
    <property type="evidence" value="ECO:0007669"/>
    <property type="project" value="TreeGrafter"/>
</dbReference>
<dbReference type="InterPro" id="IPR036236">
    <property type="entry name" value="Znf_C2H2_sf"/>
</dbReference>
<feature type="compositionally biased region" description="Polar residues" evidence="6">
    <location>
        <begin position="182"/>
        <end position="199"/>
    </location>
</feature>
<feature type="region of interest" description="Disordered" evidence="6">
    <location>
        <begin position="168"/>
        <end position="218"/>
    </location>
</feature>
<accession>A0A6A7FUM0</accession>
<dbReference type="PANTHER" id="PTHR23235">
    <property type="entry name" value="KRUEPPEL-LIKE TRANSCRIPTION FACTOR"/>
    <property type="match status" value="1"/>
</dbReference>
<dbReference type="Gene3D" id="3.30.160.60">
    <property type="entry name" value="Classic Zinc Finger"/>
    <property type="match status" value="3"/>
</dbReference>
<dbReference type="InterPro" id="IPR013087">
    <property type="entry name" value="Znf_C2H2_type"/>
</dbReference>
<proteinExistence type="evidence at transcript level"/>
<reference evidence="8" key="1">
    <citation type="submission" date="2017-11" db="EMBL/GenBank/DDBJ databases">
        <title>The sensing device of the deep-sea amphipod.</title>
        <authorList>
            <person name="Kobayashi H."/>
            <person name="Nagahama T."/>
            <person name="Arai W."/>
            <person name="Sasagawa Y."/>
            <person name="Umeda M."/>
            <person name="Hayashi T."/>
            <person name="Nikaido I."/>
            <person name="Watanabe H."/>
            <person name="Oguri K."/>
            <person name="Kitazato H."/>
            <person name="Fujioka K."/>
            <person name="Kido Y."/>
            <person name="Takami H."/>
        </authorList>
    </citation>
    <scope>NUCLEOTIDE SEQUENCE</scope>
    <source>
        <tissue evidence="8">Whole body</tissue>
    </source>
</reference>
<feature type="compositionally biased region" description="Polar residues" evidence="6">
    <location>
        <begin position="11"/>
        <end position="21"/>
    </location>
</feature>
<feature type="region of interest" description="Disordered" evidence="6">
    <location>
        <begin position="268"/>
        <end position="288"/>
    </location>
</feature>
<evidence type="ECO:0000256" key="1">
    <source>
        <dbReference type="ARBA" id="ARBA00022723"/>
    </source>
</evidence>
<keyword evidence="4" id="KW-0862">Zinc</keyword>
<evidence type="ECO:0000313" key="8">
    <source>
        <dbReference type="EMBL" id="LAC21782.1"/>
    </source>
</evidence>
<keyword evidence="3 5" id="KW-0863">Zinc-finger</keyword>
<name>A0A6A7FUM0_9CRUS</name>
<dbReference type="SMART" id="SM00355">
    <property type="entry name" value="ZnF_C2H2"/>
    <property type="match status" value="3"/>
</dbReference>
<dbReference type="GO" id="GO:0000978">
    <property type="term" value="F:RNA polymerase II cis-regulatory region sequence-specific DNA binding"/>
    <property type="evidence" value="ECO:0007669"/>
    <property type="project" value="TreeGrafter"/>
</dbReference>
<evidence type="ECO:0000256" key="6">
    <source>
        <dbReference type="SAM" id="MobiDB-lite"/>
    </source>
</evidence>
<feature type="domain" description="C2H2-type" evidence="7">
    <location>
        <begin position="546"/>
        <end position="573"/>
    </location>
</feature>
<evidence type="ECO:0000256" key="4">
    <source>
        <dbReference type="ARBA" id="ARBA00022833"/>
    </source>
</evidence>
<protein>
    <submittedName>
        <fullName evidence="8">Krueppel-like factor 10</fullName>
    </submittedName>
</protein>
<evidence type="ECO:0000256" key="2">
    <source>
        <dbReference type="ARBA" id="ARBA00022737"/>
    </source>
</evidence>
<dbReference type="FunFam" id="3.30.160.60:FF:000125">
    <property type="entry name" value="Putative zinc finger protein 143"/>
    <property type="match status" value="1"/>
</dbReference>
<dbReference type="FunFam" id="3.30.160.60:FF:000417">
    <property type="entry name" value="Zinc finger protein"/>
    <property type="match status" value="1"/>
</dbReference>
<feature type="domain" description="C2H2-type" evidence="7">
    <location>
        <begin position="516"/>
        <end position="545"/>
    </location>
</feature>
<keyword evidence="1" id="KW-0479">Metal-binding</keyword>
<dbReference type="EMBL" id="IACT01002508">
    <property type="protein sequence ID" value="LAC21782.1"/>
    <property type="molecule type" value="mRNA"/>
</dbReference>
<feature type="region of interest" description="Disordered" evidence="6">
    <location>
        <begin position="233"/>
        <end position="252"/>
    </location>
</feature>
<evidence type="ECO:0000259" key="7">
    <source>
        <dbReference type="PROSITE" id="PS50157"/>
    </source>
</evidence>
<evidence type="ECO:0000256" key="3">
    <source>
        <dbReference type="ARBA" id="ARBA00022771"/>
    </source>
</evidence>
<evidence type="ECO:0000256" key="5">
    <source>
        <dbReference type="PROSITE-ProRule" id="PRU00042"/>
    </source>
</evidence>
<sequence>MKKQIMIKHSGPNSGIGSNSMWKRKAERDDIEASEALLSLSNSNNHHSYLHQPPLNLQTCHPPIQQHLTSVRERQLTTPREQLDVLPPRMMQQGEDFKMNRTMFSGSSPQYIHPLPIVTLPPSPPASQGNASPHHLIIDSDGEEQTELHPHHKYSEVLLNSCYTAPESPPMSPAHQNHDFSSRSCTLNPSGEYTQNQNIPHSTSQTVSSSPSPSGSAVPVSVIVRAGSVTASPSMRTTREHNFSVPQLDDQSEQFKETQVIKGSFNNQYTVGSKTHNSYDEGPKNNEQYQQQSVASEMEFHNEQKEFSEHQQGTHFISSEHQNRPRTMAERKMYPQSQFDRIQYQEQNKFEGHRIDSSPPPRSTTASSDQIFINTKDTDREVSQIKYQSQPMTEIFATPITVDTIPSIKNSSIVLSTSANNPIVCQQTASTGSKLVAIAPKIPTMIPLTREFLNHGSSSTNIANVTNVISTQPGIMHLIITNNLCGAPPTIVLAPSSAIINQHHQQQQQVLRKRTYKCPVEHCGKTYFKSSHLKSHERTHTGEKPFSCQFCERKFARSDELSRHRRTHTGEKNFQCPVCGFRFMRSDHLAKHMKRHNRKVISSGIGPVAPKLPQLAPASFNLITIQNAPASSSPTHIVTSIV</sequence>
<feature type="compositionally biased region" description="Low complexity" evidence="6">
    <location>
        <begin position="200"/>
        <end position="218"/>
    </location>
</feature>
<dbReference type="PROSITE" id="PS00028">
    <property type="entry name" value="ZINC_FINGER_C2H2_1"/>
    <property type="match status" value="3"/>
</dbReference>
<dbReference type="AlphaFoldDB" id="A0A6A7FUM0"/>
<dbReference type="SUPFAM" id="SSF57667">
    <property type="entry name" value="beta-beta-alpha zinc fingers"/>
    <property type="match status" value="2"/>
</dbReference>
<feature type="domain" description="C2H2-type" evidence="7">
    <location>
        <begin position="574"/>
        <end position="601"/>
    </location>
</feature>
<dbReference type="GO" id="GO:0008270">
    <property type="term" value="F:zinc ion binding"/>
    <property type="evidence" value="ECO:0007669"/>
    <property type="project" value="UniProtKB-KW"/>
</dbReference>
<dbReference type="Pfam" id="PF00096">
    <property type="entry name" value="zf-C2H2"/>
    <property type="match status" value="3"/>
</dbReference>
<keyword evidence="2" id="KW-0677">Repeat</keyword>
<dbReference type="PANTHER" id="PTHR23235:SF164">
    <property type="entry name" value="C2H2-TYPE DOMAIN-CONTAINING PROTEIN"/>
    <property type="match status" value="1"/>
</dbReference>
<feature type="region of interest" description="Disordered" evidence="6">
    <location>
        <begin position="1"/>
        <end position="28"/>
    </location>
</feature>
<dbReference type="FunFam" id="3.30.160.60:FF:000624">
    <property type="entry name" value="zinc finger protein 697"/>
    <property type="match status" value="1"/>
</dbReference>
<dbReference type="PROSITE" id="PS50157">
    <property type="entry name" value="ZINC_FINGER_C2H2_2"/>
    <property type="match status" value="3"/>
</dbReference>
<organism evidence="8">
    <name type="scientific">Hirondellea gigas</name>
    <dbReference type="NCBI Taxonomy" id="1518452"/>
    <lineage>
        <taxon>Eukaryota</taxon>
        <taxon>Metazoa</taxon>
        <taxon>Ecdysozoa</taxon>
        <taxon>Arthropoda</taxon>
        <taxon>Crustacea</taxon>
        <taxon>Multicrustacea</taxon>
        <taxon>Malacostraca</taxon>
        <taxon>Eumalacostraca</taxon>
        <taxon>Peracarida</taxon>
        <taxon>Amphipoda</taxon>
        <taxon>Amphilochidea</taxon>
        <taxon>Lysianassida</taxon>
        <taxon>Lysianassidira</taxon>
        <taxon>Lysianassoidea</taxon>
        <taxon>Lysianassidae</taxon>
        <taxon>Hirondellea</taxon>
    </lineage>
</organism>